<accession>A0A9P6XV17</accession>
<dbReference type="AlphaFoldDB" id="A0A9P6XV17"/>
<proteinExistence type="predicted"/>
<comment type="caution">
    <text evidence="1">The sequence shown here is derived from an EMBL/GenBank/DDBJ whole genome shotgun (WGS) entry which is preliminary data.</text>
</comment>
<evidence type="ECO:0000313" key="2">
    <source>
        <dbReference type="Proteomes" id="UP000717996"/>
    </source>
</evidence>
<reference evidence="1" key="1">
    <citation type="journal article" date="2020" name="Microb. Genom.">
        <title>Genetic diversity of clinical and environmental Mucorales isolates obtained from an investigation of mucormycosis cases among solid organ transplant recipients.</title>
        <authorList>
            <person name="Nguyen M.H."/>
            <person name="Kaul D."/>
            <person name="Muto C."/>
            <person name="Cheng S.J."/>
            <person name="Richter R.A."/>
            <person name="Bruno V.M."/>
            <person name="Liu G."/>
            <person name="Beyhan S."/>
            <person name="Sundermann A.J."/>
            <person name="Mounaud S."/>
            <person name="Pasculle A.W."/>
            <person name="Nierman W.C."/>
            <person name="Driscoll E."/>
            <person name="Cumbie R."/>
            <person name="Clancy C.J."/>
            <person name="Dupont C.L."/>
        </authorList>
    </citation>
    <scope>NUCLEOTIDE SEQUENCE</scope>
    <source>
        <strain evidence="1">GL16</strain>
    </source>
</reference>
<dbReference type="EMBL" id="JAANIT010004178">
    <property type="protein sequence ID" value="KAG1532964.1"/>
    <property type="molecule type" value="Genomic_DNA"/>
</dbReference>
<name>A0A9P6XV17_RHIOR</name>
<organism evidence="1 2">
    <name type="scientific">Rhizopus oryzae</name>
    <name type="common">Mucormycosis agent</name>
    <name type="synonym">Rhizopus arrhizus var. delemar</name>
    <dbReference type="NCBI Taxonomy" id="64495"/>
    <lineage>
        <taxon>Eukaryota</taxon>
        <taxon>Fungi</taxon>
        <taxon>Fungi incertae sedis</taxon>
        <taxon>Mucoromycota</taxon>
        <taxon>Mucoromycotina</taxon>
        <taxon>Mucoromycetes</taxon>
        <taxon>Mucorales</taxon>
        <taxon>Mucorineae</taxon>
        <taxon>Rhizopodaceae</taxon>
        <taxon>Rhizopus</taxon>
    </lineage>
</organism>
<dbReference type="Proteomes" id="UP000717996">
    <property type="component" value="Unassembled WGS sequence"/>
</dbReference>
<gene>
    <name evidence="1" type="ORF">G6F51_012852</name>
</gene>
<sequence>MTMNKNESVSSYMTRFLSTCIEAGANKNDPMVAARFKASFSEPVLEKCKTAFVLKENKNVPWTVERAAEIARNLLGDDPRTYTGASYVNVASGSKRIHTNAGPVSVQKRNKGHGSSGAFFCSKHGGANANHNEDDCFSKANKKNDAASTIKNKYYGNKNFPHKASASKPCRYCGRSWSHGHQCQEYADFKRKLHVDPRNPRDTDKSIYAIVRSTNDENDNDHDMAEAEMNSYDFVNFNETMIQEFDVLLGTDVLGKMNIGLTGVAYKYPGNEDDYSNRLKEDAQFLNMNFDANNEIEPNNSPYGTEDQQKQFMAYIQNAIDDNQNIPAGSFCTVPESVVELPMEKGAKSFKRQYPIAHRQMPELEEQINEWLKAER</sequence>
<evidence type="ECO:0000313" key="1">
    <source>
        <dbReference type="EMBL" id="KAG1532964.1"/>
    </source>
</evidence>
<protein>
    <submittedName>
        <fullName evidence="1">Uncharacterized protein</fullName>
    </submittedName>
</protein>